<feature type="compositionally biased region" description="Polar residues" evidence="4">
    <location>
        <begin position="456"/>
        <end position="467"/>
    </location>
</feature>
<feature type="compositionally biased region" description="Polar residues" evidence="4">
    <location>
        <begin position="482"/>
        <end position="495"/>
    </location>
</feature>
<dbReference type="PANTHER" id="PTHR15321">
    <property type="entry name" value="TUMOR SUPPRESSOR P53-BINDING PROTEIN 1"/>
    <property type="match status" value="1"/>
</dbReference>
<comment type="subcellular location">
    <subcellularLocation>
        <location evidence="1">Nucleus</location>
    </subcellularLocation>
</comment>
<feature type="compositionally biased region" description="Polar residues" evidence="4">
    <location>
        <begin position="216"/>
        <end position="228"/>
    </location>
</feature>
<feature type="compositionally biased region" description="Polar residues" evidence="4">
    <location>
        <begin position="72"/>
        <end position="81"/>
    </location>
</feature>
<proteinExistence type="predicted"/>
<dbReference type="PROSITE" id="PS50172">
    <property type="entry name" value="BRCT"/>
    <property type="match status" value="1"/>
</dbReference>
<dbReference type="OrthoDB" id="129353at2759"/>
<evidence type="ECO:0000256" key="4">
    <source>
        <dbReference type="SAM" id="MobiDB-lite"/>
    </source>
</evidence>
<feature type="compositionally biased region" description="Basic and acidic residues" evidence="4">
    <location>
        <begin position="323"/>
        <end position="363"/>
    </location>
</feature>
<evidence type="ECO:0000313" key="7">
    <source>
        <dbReference type="Proteomes" id="UP000036403"/>
    </source>
</evidence>
<feature type="compositionally biased region" description="Basic residues" evidence="4">
    <location>
        <begin position="801"/>
        <end position="815"/>
    </location>
</feature>
<feature type="domain" description="BRCT" evidence="5">
    <location>
        <begin position="1106"/>
        <end position="1235"/>
    </location>
</feature>
<dbReference type="EMBL" id="LBMM01002638">
    <property type="protein sequence ID" value="KMQ94538.1"/>
    <property type="molecule type" value="Genomic_DNA"/>
</dbReference>
<dbReference type="Pfam" id="PF18428">
    <property type="entry name" value="BRCT_3"/>
    <property type="match status" value="1"/>
</dbReference>
<dbReference type="InterPro" id="IPR001357">
    <property type="entry name" value="BRCT_dom"/>
</dbReference>
<feature type="compositionally biased region" description="Polar residues" evidence="4">
    <location>
        <begin position="1062"/>
        <end position="1077"/>
    </location>
</feature>
<dbReference type="InterPro" id="IPR036420">
    <property type="entry name" value="BRCT_dom_sf"/>
</dbReference>
<keyword evidence="3" id="KW-0539">Nucleus</keyword>
<comment type="caution">
    <text evidence="6">The sequence shown here is derived from an EMBL/GenBank/DDBJ whole genome shotgun (WGS) entry which is preliminary data.</text>
</comment>
<reference evidence="6 7" key="1">
    <citation type="submission" date="2015-04" db="EMBL/GenBank/DDBJ databases">
        <title>Lasius niger genome sequencing.</title>
        <authorList>
            <person name="Konorov E.A."/>
            <person name="Nikitin M.A."/>
            <person name="Kirill M.V."/>
            <person name="Chang P."/>
        </authorList>
    </citation>
    <scope>NUCLEOTIDE SEQUENCE [LARGE SCALE GENOMIC DNA]</scope>
    <source>
        <tissue evidence="6">Whole</tissue>
    </source>
</reference>
<dbReference type="InterPro" id="IPR047252">
    <property type="entry name" value="TP53BP1-like"/>
</dbReference>
<feature type="compositionally biased region" description="Polar residues" evidence="4">
    <location>
        <begin position="647"/>
        <end position="657"/>
    </location>
</feature>
<keyword evidence="7" id="KW-1185">Reference proteome</keyword>
<dbReference type="CDD" id="cd17745">
    <property type="entry name" value="BRCT_p53bp1_rpt1"/>
    <property type="match status" value="1"/>
</dbReference>
<sequence>MSNPEEMDSCVLDTQEINKDANEDLKRKSFNESQNASWNESQDFHLIDEGESMTERRKLVEDKDLADRQESADPQQIPEASQTDDKVTAANDEEVKNIGEGKVIENEKVGNVSSDVNDSERKDELSDEDEIIQATPPSHNHSPSKKGIDITSLKRKAGSFEEPPAKIARTMSMEDTASIEKQPEEEESRQSGGSDDSYQDLFKNIDRQVVIEETQDPSNQEFAQNSLASPLERTTIDDDKTEDPRHSEQEVDQQKEEIFSEKCCSMEKDENLNVSAKLTDVSANDSTVVNVNSINESDLQVVDGDLSIEAKRNADSTIAVVDEKSATETSNETDRSVEVKDTETPFEESSKIERTNCIEKTIDKDEEETSSSQTKTRISVELIYEGASQTAKIIDEDKSKPEVVQIDEDGEKIVDSSAEVIYDGKNAKPEPEVVEIVEDEERTRPGLVPDSGEGSEVQTVEKSSTDFSYRESMKESSLDSRPPTTDNRTMVNGSLESKKNDNDVTLSMESDTLSNYDASSIFTRVDSNVDNAKKLDNVKSNSFVFRDPDNIELISLSDNDTSNVEEKSKPDLIHNSAQIKTVQVEREIGMYVKLKCMVHMDESTKEYVSKELTAVHCDPAIIESTMGRQKNEDSQSSLADISDNKDSPSGSVNSNPHLYQLNPSRLSIMSSISSSSSASSAAALAAKLALKTTQAFSMSLAPARHAKKLSSQELLLTSDKLMSDEIYDRVTREWKNHHLLTATILNCANTELGTANISNNIELIDHRNLQHLRENFVRSSTPSEDAVAVDAKIELTTTPKSTKKGKAVKRPRSKVARSNVTQTNGNDDNVASTNTEQTLHHASSSVAEADAPSGRKRSRLESTESKLGTDILANSSSPNDPADELIGKSVFAKWSDNNYYPGMVGDRLKAKYKVNFYDGKSKTLIPEFVIPIPKILREGLSVYATTKANDYGSCGIIVDSHTSSTMSNGEGNSDTTYYTAQVLKEEVDFAGKSSLPSTPKALGQVTLDNMVDGKRRSKRIGTPVFSTPKSRSNGTTSGSTSKIRSSEPSVSGVRFMDKTFSENEGISSDSNIESAQVQDEIKGKPRNRKKIDDPETVAKLGPIPSTNSNIFKGMSFILTCASLDTLDRYRDMAAAVSEETEATDTETENEEEWNDRPFVRDRLRRQILAGGGKIYEDFDQIPKEEYKNTKLIANVPNTTAKGILCLSAGIPACNHKWIIRCSSEGKIVNAAENALPTGWSLQMKTYVETFQANDRTMETMDFDSNVIVVSNLRCPSWAVDRANHLRIPILSTTWVVQCLIEGKRCPHDQHPRYKYNYIAN</sequence>
<feature type="compositionally biased region" description="Polar residues" evidence="4">
    <location>
        <begin position="816"/>
        <end position="846"/>
    </location>
</feature>
<evidence type="ECO:0000256" key="3">
    <source>
        <dbReference type="ARBA" id="ARBA00023242"/>
    </source>
</evidence>
<feature type="region of interest" description="Disordered" evidence="4">
    <location>
        <begin position="409"/>
        <end position="501"/>
    </location>
</feature>
<feature type="region of interest" description="Disordered" evidence="4">
    <location>
        <begin position="27"/>
        <end position="257"/>
    </location>
</feature>
<name>A0A0J7KW69_LASNI</name>
<dbReference type="InterPro" id="IPR047249">
    <property type="entry name" value="BRCT_p53bp1-like_rpt1"/>
</dbReference>
<feature type="compositionally biased region" description="Basic and acidic residues" evidence="4">
    <location>
        <begin position="83"/>
        <end position="108"/>
    </location>
</feature>
<evidence type="ECO:0000313" key="6">
    <source>
        <dbReference type="EMBL" id="KMQ94538.1"/>
    </source>
</evidence>
<feature type="region of interest" description="Disordered" evidence="4">
    <location>
        <begin position="1011"/>
        <end position="1104"/>
    </location>
</feature>
<dbReference type="GO" id="GO:0005634">
    <property type="term" value="C:nucleus"/>
    <property type="evidence" value="ECO:0007669"/>
    <property type="project" value="UniProtKB-SubCell"/>
</dbReference>
<dbReference type="GO" id="GO:0000077">
    <property type="term" value="P:DNA damage checkpoint signaling"/>
    <property type="evidence" value="ECO:0007669"/>
    <property type="project" value="TreeGrafter"/>
</dbReference>
<dbReference type="PANTHER" id="PTHR15321:SF3">
    <property type="entry name" value="TP53-BINDING PROTEIN 1"/>
    <property type="match status" value="1"/>
</dbReference>
<feature type="compositionally biased region" description="Basic and acidic residues" evidence="4">
    <location>
        <begin position="234"/>
        <end position="257"/>
    </location>
</feature>
<dbReference type="Proteomes" id="UP000036403">
    <property type="component" value="Unassembled WGS sequence"/>
</dbReference>
<evidence type="ECO:0000256" key="1">
    <source>
        <dbReference type="ARBA" id="ARBA00004123"/>
    </source>
</evidence>
<feature type="region of interest" description="Disordered" evidence="4">
    <location>
        <begin position="323"/>
        <end position="375"/>
    </location>
</feature>
<dbReference type="SUPFAM" id="SSF63748">
    <property type="entry name" value="Tudor/PWWP/MBT"/>
    <property type="match status" value="1"/>
</dbReference>
<evidence type="ECO:0000256" key="2">
    <source>
        <dbReference type="ARBA" id="ARBA00022763"/>
    </source>
</evidence>
<dbReference type="CDD" id="cd17724">
    <property type="entry name" value="BRCT_p53bp1_rpt2"/>
    <property type="match status" value="1"/>
</dbReference>
<feature type="compositionally biased region" description="Polar residues" evidence="4">
    <location>
        <begin position="31"/>
        <end position="41"/>
    </location>
</feature>
<dbReference type="Gene3D" id="3.40.50.10190">
    <property type="entry name" value="BRCT domain"/>
    <property type="match status" value="2"/>
</dbReference>
<feature type="compositionally biased region" description="Polar residues" evidence="4">
    <location>
        <begin position="1024"/>
        <end position="1033"/>
    </location>
</feature>
<dbReference type="InterPro" id="IPR047250">
    <property type="entry name" value="BRCT_p53bp1-like_rpt2"/>
</dbReference>
<feature type="compositionally biased region" description="Basic and acidic residues" evidence="4">
    <location>
        <begin position="468"/>
        <end position="478"/>
    </location>
</feature>
<dbReference type="GO" id="GO:0042393">
    <property type="term" value="F:histone binding"/>
    <property type="evidence" value="ECO:0007669"/>
    <property type="project" value="TreeGrafter"/>
</dbReference>
<keyword evidence="2" id="KW-0227">DNA damage</keyword>
<dbReference type="SUPFAM" id="SSF52113">
    <property type="entry name" value="BRCT domain"/>
    <property type="match status" value="2"/>
</dbReference>
<feature type="region of interest" description="Disordered" evidence="4">
    <location>
        <begin position="798"/>
        <end position="882"/>
    </location>
</feature>
<dbReference type="STRING" id="67767.A0A0J7KW69"/>
<feature type="region of interest" description="Disordered" evidence="4">
    <location>
        <begin position="624"/>
        <end position="657"/>
    </location>
</feature>
<accession>A0A0J7KW69</accession>
<gene>
    <name evidence="6" type="ORF">RF55_5301</name>
</gene>
<dbReference type="Gene3D" id="2.30.30.140">
    <property type="match status" value="1"/>
</dbReference>
<protein>
    <submittedName>
        <fullName evidence="6">Tumor suppressor p53-binding protein 1</fullName>
    </submittedName>
</protein>
<organism evidence="6 7">
    <name type="scientific">Lasius niger</name>
    <name type="common">Black garden ant</name>
    <dbReference type="NCBI Taxonomy" id="67767"/>
    <lineage>
        <taxon>Eukaryota</taxon>
        <taxon>Metazoa</taxon>
        <taxon>Ecdysozoa</taxon>
        <taxon>Arthropoda</taxon>
        <taxon>Hexapoda</taxon>
        <taxon>Insecta</taxon>
        <taxon>Pterygota</taxon>
        <taxon>Neoptera</taxon>
        <taxon>Endopterygota</taxon>
        <taxon>Hymenoptera</taxon>
        <taxon>Apocrita</taxon>
        <taxon>Aculeata</taxon>
        <taxon>Formicoidea</taxon>
        <taxon>Formicidae</taxon>
        <taxon>Formicinae</taxon>
        <taxon>Lasius</taxon>
        <taxon>Lasius</taxon>
    </lineage>
</organism>
<evidence type="ECO:0000259" key="5">
    <source>
        <dbReference type="PROSITE" id="PS50172"/>
    </source>
</evidence>
<dbReference type="PaxDb" id="67767-A0A0J7KW69"/>
<dbReference type="GO" id="GO:0045944">
    <property type="term" value="P:positive regulation of transcription by RNA polymerase II"/>
    <property type="evidence" value="ECO:0007669"/>
    <property type="project" value="TreeGrafter"/>
</dbReference>
<feature type="compositionally biased region" description="Basic and acidic residues" evidence="4">
    <location>
        <begin position="42"/>
        <end position="71"/>
    </location>
</feature>